<name>A0A3M0A6I3_9BACT</name>
<keyword evidence="7 8" id="KW-0066">ATP synthesis</keyword>
<evidence type="ECO:0000256" key="6">
    <source>
        <dbReference type="ARBA" id="ARBA00023196"/>
    </source>
</evidence>
<comment type="similarity">
    <text evidence="8">Belongs to the ATPase delta chain family.</text>
</comment>
<evidence type="ECO:0000256" key="4">
    <source>
        <dbReference type="ARBA" id="ARBA00023065"/>
    </source>
</evidence>
<evidence type="ECO:0000256" key="3">
    <source>
        <dbReference type="ARBA" id="ARBA00022781"/>
    </source>
</evidence>
<comment type="subcellular location">
    <subcellularLocation>
        <location evidence="8">Cell membrane</location>
        <topology evidence="8">Peripheral membrane protein</topology>
    </subcellularLocation>
    <subcellularLocation>
        <location evidence="1">Membrane</location>
    </subcellularLocation>
</comment>
<evidence type="ECO:0000256" key="1">
    <source>
        <dbReference type="ARBA" id="ARBA00004370"/>
    </source>
</evidence>
<dbReference type="PROSITE" id="PS00389">
    <property type="entry name" value="ATPASE_DELTA"/>
    <property type="match status" value="1"/>
</dbReference>
<comment type="function">
    <text evidence="8">This protein is part of the stalk that links CF(0) to CF(1). It either transmits conformational changes from CF(0) to CF(1) or is implicated in proton conduction.</text>
</comment>
<dbReference type="InterPro" id="IPR020781">
    <property type="entry name" value="ATPase_OSCP/d_CS"/>
</dbReference>
<dbReference type="Proteomes" id="UP000267246">
    <property type="component" value="Unassembled WGS sequence"/>
</dbReference>
<organism evidence="9 10">
    <name type="scientific">Metamycoplasma subdolum</name>
    <dbReference type="NCBI Taxonomy" id="92407"/>
    <lineage>
        <taxon>Bacteria</taxon>
        <taxon>Bacillati</taxon>
        <taxon>Mycoplasmatota</taxon>
        <taxon>Mycoplasmoidales</taxon>
        <taxon>Metamycoplasmataceae</taxon>
        <taxon>Metamycoplasma</taxon>
    </lineage>
</organism>
<protein>
    <recommendedName>
        <fullName evidence="8">ATP synthase subunit delta</fullName>
    </recommendedName>
    <alternativeName>
        <fullName evidence="8">ATP synthase F(1) sector subunit delta</fullName>
    </alternativeName>
    <alternativeName>
        <fullName evidence="8">F-type ATPase subunit delta</fullName>
        <shortName evidence="8">F-ATPase subunit delta</shortName>
    </alternativeName>
</protein>
<comment type="function">
    <text evidence="8">F(1)F(0) ATP synthase produces ATP from ADP in the presence of a proton or sodium gradient. F-type ATPases consist of two structural domains, F(1) containing the extramembraneous catalytic core and F(0) containing the membrane proton channel, linked together by a central stalk and a peripheral stalk. During catalysis, ATP synthesis in the catalytic domain of F(1) is coupled via a rotary mechanism of the central stalk subunits to proton translocation.</text>
</comment>
<dbReference type="NCBIfam" id="NF009975">
    <property type="entry name" value="PRK13436.1"/>
    <property type="match status" value="1"/>
</dbReference>
<evidence type="ECO:0000256" key="7">
    <source>
        <dbReference type="ARBA" id="ARBA00023310"/>
    </source>
</evidence>
<proteinExistence type="inferred from homology"/>
<dbReference type="AlphaFoldDB" id="A0A3M0A6I3"/>
<dbReference type="Pfam" id="PF00213">
    <property type="entry name" value="OSCP"/>
    <property type="match status" value="1"/>
</dbReference>
<evidence type="ECO:0000313" key="9">
    <source>
        <dbReference type="EMBL" id="RMA79119.1"/>
    </source>
</evidence>
<dbReference type="PANTHER" id="PTHR11910">
    <property type="entry name" value="ATP SYNTHASE DELTA CHAIN"/>
    <property type="match status" value="1"/>
</dbReference>
<dbReference type="EMBL" id="REFI01000005">
    <property type="protein sequence ID" value="RMA79119.1"/>
    <property type="molecule type" value="Genomic_DNA"/>
</dbReference>
<reference evidence="9 10" key="1">
    <citation type="submission" date="2018-10" db="EMBL/GenBank/DDBJ databases">
        <title>Genomic Encyclopedia of Archaeal and Bacterial Type Strains, Phase II (KMG-II): from individual species to whole genera.</title>
        <authorList>
            <person name="Goeker M."/>
        </authorList>
    </citation>
    <scope>NUCLEOTIDE SEQUENCE [LARGE SCALE GENOMIC DNA]</scope>
    <source>
        <strain evidence="9 10">ATCC 29870</strain>
    </source>
</reference>
<evidence type="ECO:0000256" key="8">
    <source>
        <dbReference type="HAMAP-Rule" id="MF_01416"/>
    </source>
</evidence>
<dbReference type="GO" id="GO:0005886">
    <property type="term" value="C:plasma membrane"/>
    <property type="evidence" value="ECO:0007669"/>
    <property type="project" value="UniProtKB-SubCell"/>
</dbReference>
<evidence type="ECO:0000313" key="10">
    <source>
        <dbReference type="Proteomes" id="UP000267246"/>
    </source>
</evidence>
<keyword evidence="5 8" id="KW-0472">Membrane</keyword>
<keyword evidence="2 8" id="KW-0813">Transport</keyword>
<comment type="caution">
    <text evidence="9">The sequence shown here is derived from an EMBL/GenBank/DDBJ whole genome shotgun (WGS) entry which is preliminary data.</text>
</comment>
<dbReference type="GO" id="GO:0046933">
    <property type="term" value="F:proton-transporting ATP synthase activity, rotational mechanism"/>
    <property type="evidence" value="ECO:0007669"/>
    <property type="project" value="UniProtKB-UniRule"/>
</dbReference>
<dbReference type="SUPFAM" id="SSF47928">
    <property type="entry name" value="N-terminal domain of the delta subunit of the F1F0-ATP synthase"/>
    <property type="match status" value="1"/>
</dbReference>
<keyword evidence="8" id="KW-1003">Cell membrane</keyword>
<keyword evidence="10" id="KW-1185">Reference proteome</keyword>
<evidence type="ECO:0000256" key="5">
    <source>
        <dbReference type="ARBA" id="ARBA00023136"/>
    </source>
</evidence>
<dbReference type="GO" id="GO:0045259">
    <property type="term" value="C:proton-transporting ATP synthase complex"/>
    <property type="evidence" value="ECO:0007669"/>
    <property type="project" value="UniProtKB-KW"/>
</dbReference>
<keyword evidence="6 8" id="KW-0139">CF(1)</keyword>
<dbReference type="PRINTS" id="PR00125">
    <property type="entry name" value="ATPASEDELTA"/>
</dbReference>
<dbReference type="Gene3D" id="1.10.520.20">
    <property type="entry name" value="N-terminal domain of the delta subunit of the F1F0-ATP synthase"/>
    <property type="match status" value="1"/>
</dbReference>
<dbReference type="InterPro" id="IPR026015">
    <property type="entry name" value="ATP_synth_OSCP/delta_N_sf"/>
</dbReference>
<gene>
    <name evidence="8" type="primary">atpH</name>
    <name evidence="9" type="ORF">JN00_0171</name>
</gene>
<keyword evidence="4 8" id="KW-0406">Ion transport</keyword>
<dbReference type="InterPro" id="IPR000711">
    <property type="entry name" value="ATPase_OSCP/dsu"/>
</dbReference>
<dbReference type="NCBIfam" id="TIGR01145">
    <property type="entry name" value="ATP_synt_delta"/>
    <property type="match status" value="1"/>
</dbReference>
<accession>A0A3M0A6I3</accession>
<dbReference type="RefSeq" id="WP_121940657.1">
    <property type="nucleotide sequence ID" value="NZ_CP137846.1"/>
</dbReference>
<dbReference type="OrthoDB" id="9802471at2"/>
<dbReference type="HAMAP" id="MF_01416">
    <property type="entry name" value="ATP_synth_delta_bact"/>
    <property type="match status" value="1"/>
</dbReference>
<keyword evidence="3 8" id="KW-0375">Hydrogen ion transport</keyword>
<sequence length="186" mass="21391">MNEINQLIHNWSFALFDLACELNKIKKMADDVSAIEKVLKQNKEYLNILDSFNINSKTKMNLIDEAFGKFDEKIVIFIKLVSEAHIAKLLLIILNKFLELCNNKMNVKYGHIYTTIALTNKQIEAFEKKLSKQLSSEVHLTNILKPDLIAGIKIKIGDYVIENSVDNQLKNLKKFVAKQKGEKHDN</sequence>
<evidence type="ECO:0000256" key="2">
    <source>
        <dbReference type="ARBA" id="ARBA00022448"/>
    </source>
</evidence>